<evidence type="ECO:0000256" key="3">
    <source>
        <dbReference type="ARBA" id="ARBA00022692"/>
    </source>
</evidence>
<dbReference type="Pfam" id="PF08269">
    <property type="entry name" value="dCache_2"/>
    <property type="match status" value="1"/>
</dbReference>
<dbReference type="Pfam" id="PF00015">
    <property type="entry name" value="MCPsignal"/>
    <property type="match status" value="1"/>
</dbReference>
<protein>
    <submittedName>
        <fullName evidence="11">Methyl-accepting chemotaxis sensory transducer with Cache sensor</fullName>
    </submittedName>
</protein>
<comment type="subcellular location">
    <subcellularLocation>
        <location evidence="1">Cell membrane</location>
        <topology evidence="1">Multi-pass membrane protein</topology>
    </subcellularLocation>
</comment>
<dbReference type="InterPro" id="IPR033480">
    <property type="entry name" value="sCache_2"/>
</dbReference>
<keyword evidence="3 9" id="KW-0812">Transmembrane</keyword>
<evidence type="ECO:0000256" key="5">
    <source>
        <dbReference type="ARBA" id="ARBA00023136"/>
    </source>
</evidence>
<name>A0ABY0IS03_9RHOO</name>
<evidence type="ECO:0000256" key="1">
    <source>
        <dbReference type="ARBA" id="ARBA00004651"/>
    </source>
</evidence>
<dbReference type="RefSeq" id="WP_014237216.1">
    <property type="nucleotide sequence ID" value="NZ_SHKM01000001.1"/>
</dbReference>
<dbReference type="Proteomes" id="UP000292136">
    <property type="component" value="Unassembled WGS sequence"/>
</dbReference>
<dbReference type="InterPro" id="IPR004089">
    <property type="entry name" value="MCPsignal_dom"/>
</dbReference>
<evidence type="ECO:0000259" key="10">
    <source>
        <dbReference type="PROSITE" id="PS50111"/>
    </source>
</evidence>
<evidence type="ECO:0000256" key="8">
    <source>
        <dbReference type="PROSITE-ProRule" id="PRU00284"/>
    </source>
</evidence>
<dbReference type="EMBL" id="SHKM01000001">
    <property type="protein sequence ID" value="RZT89560.1"/>
    <property type="molecule type" value="Genomic_DNA"/>
</dbReference>
<accession>A0ABY0IS03</accession>
<feature type="domain" description="Methyl-accepting transducer" evidence="10">
    <location>
        <begin position="273"/>
        <end position="509"/>
    </location>
</feature>
<proteinExistence type="inferred from homology"/>
<dbReference type="PANTHER" id="PTHR32089">
    <property type="entry name" value="METHYL-ACCEPTING CHEMOTAXIS PROTEIN MCPB"/>
    <property type="match status" value="1"/>
</dbReference>
<keyword evidence="6 8" id="KW-0807">Transducer</keyword>
<evidence type="ECO:0000256" key="4">
    <source>
        <dbReference type="ARBA" id="ARBA00022989"/>
    </source>
</evidence>
<gene>
    <name evidence="11" type="ORF">EV678_0350</name>
</gene>
<sequence length="546" mass="59514">MTTGKPVSIRTKFLWLTGITVLSLVVLFAVVLATEKSLLMQDRQEKVRNLVEVAHGLVAHYDKQVQAGKLSKEEAQQAAIAAIKDLRYDKIEYFWINDLNDLMVMHPIKPEMDGKKLDQLKDKAGKYLFREFNETVKKQGAGFVDYLWPKPGFEDPVPKISYVKGYEPWGWVIGSGIYTDDVNAIFKQEAIKFLIWGLAIGGLISVSLFLVRRSLLRILGGEPHEATVITKRIAAGDLTVDIRTEAGDSTSLIASMKEMQETLRSMIGSIVGGAEQLSTAAAQLMRASEEVTGSAREQSESAASMAAAMQEMTVSIDQVAENAREAHAISTQSGDYSQQGTVVIHNAAQEMRQIAEAVQASSSIIEELGRQSDQITSIVNTIKEIADQTNLLALNAAIEAARAGEQGRGFAVVADEVRKLAERTSLSTQEIADTISKIQAGTRNAVASMELGVNQVDKGVELANEAGESINNIRDGAQRVTQVVNDITNSIKEQSTTSSDMAQSIERIARMSEDSANAIAHTAEAARHLQELSLELHGSVSRFKTH</sequence>
<reference evidence="11 12" key="1">
    <citation type="submission" date="2019-02" db="EMBL/GenBank/DDBJ databases">
        <title>Genomic Encyclopedia of Type Strains, Phase IV (KMG-IV): sequencing the most valuable type-strain genomes for metagenomic binning, comparative biology and taxonomic classification.</title>
        <authorList>
            <person name="Goeker M."/>
        </authorList>
    </citation>
    <scope>NUCLEOTIDE SEQUENCE [LARGE SCALE GENOMIC DNA]</scope>
    <source>
        <strain evidence="11 12">DSM 21223</strain>
    </source>
</reference>
<evidence type="ECO:0000313" key="12">
    <source>
        <dbReference type="Proteomes" id="UP000292136"/>
    </source>
</evidence>
<comment type="caution">
    <text evidence="11">The sequence shown here is derived from an EMBL/GenBank/DDBJ whole genome shotgun (WGS) entry which is preliminary data.</text>
</comment>
<dbReference type="Gene3D" id="3.30.450.20">
    <property type="entry name" value="PAS domain"/>
    <property type="match status" value="1"/>
</dbReference>
<dbReference type="SMART" id="SM01049">
    <property type="entry name" value="Cache_2"/>
    <property type="match status" value="1"/>
</dbReference>
<evidence type="ECO:0000313" key="11">
    <source>
        <dbReference type="EMBL" id="RZT89560.1"/>
    </source>
</evidence>
<comment type="similarity">
    <text evidence="7">Belongs to the methyl-accepting chemotaxis (MCP) protein family.</text>
</comment>
<dbReference type="Gene3D" id="1.10.287.950">
    <property type="entry name" value="Methyl-accepting chemotaxis protein"/>
    <property type="match status" value="1"/>
</dbReference>
<dbReference type="SUPFAM" id="SSF58104">
    <property type="entry name" value="Methyl-accepting chemotaxis protein (MCP) signaling domain"/>
    <property type="match status" value="1"/>
</dbReference>
<dbReference type="CDD" id="cd11386">
    <property type="entry name" value="MCP_signal"/>
    <property type="match status" value="1"/>
</dbReference>
<evidence type="ECO:0000256" key="7">
    <source>
        <dbReference type="ARBA" id="ARBA00029447"/>
    </source>
</evidence>
<keyword evidence="12" id="KW-1185">Reference proteome</keyword>
<keyword evidence="4 9" id="KW-1133">Transmembrane helix</keyword>
<dbReference type="InterPro" id="IPR004010">
    <property type="entry name" value="Double_Cache_2"/>
</dbReference>
<feature type="transmembrane region" description="Helical" evidence="9">
    <location>
        <begin position="193"/>
        <end position="211"/>
    </location>
</feature>
<keyword evidence="2" id="KW-1003">Cell membrane</keyword>
<evidence type="ECO:0000256" key="9">
    <source>
        <dbReference type="SAM" id="Phobius"/>
    </source>
</evidence>
<organism evidence="11 12">
    <name type="scientific">Azospira oryzae</name>
    <dbReference type="NCBI Taxonomy" id="146939"/>
    <lineage>
        <taxon>Bacteria</taxon>
        <taxon>Pseudomonadati</taxon>
        <taxon>Pseudomonadota</taxon>
        <taxon>Betaproteobacteria</taxon>
        <taxon>Rhodocyclales</taxon>
        <taxon>Rhodocyclaceae</taxon>
        <taxon>Azospira</taxon>
    </lineage>
</organism>
<keyword evidence="5 9" id="KW-0472">Membrane</keyword>
<evidence type="ECO:0000256" key="6">
    <source>
        <dbReference type="ARBA" id="ARBA00023224"/>
    </source>
</evidence>
<evidence type="ECO:0000256" key="2">
    <source>
        <dbReference type="ARBA" id="ARBA00022475"/>
    </source>
</evidence>
<dbReference type="PANTHER" id="PTHR32089:SF119">
    <property type="entry name" value="METHYL-ACCEPTING CHEMOTAXIS PROTEIN CTPL"/>
    <property type="match status" value="1"/>
</dbReference>
<dbReference type="PROSITE" id="PS50111">
    <property type="entry name" value="CHEMOTAXIS_TRANSDUC_2"/>
    <property type="match status" value="1"/>
</dbReference>
<dbReference type="CDD" id="cd17529">
    <property type="entry name" value="HAMP_I"/>
    <property type="match status" value="1"/>
</dbReference>
<dbReference type="InterPro" id="IPR004090">
    <property type="entry name" value="Chemotax_Me-accpt_rcpt"/>
</dbReference>
<dbReference type="SMART" id="SM00283">
    <property type="entry name" value="MA"/>
    <property type="match status" value="1"/>
</dbReference>
<dbReference type="PRINTS" id="PR00260">
    <property type="entry name" value="CHEMTRNSDUCR"/>
</dbReference>